<evidence type="ECO:0000256" key="2">
    <source>
        <dbReference type="ARBA" id="ARBA00022630"/>
    </source>
</evidence>
<comment type="similarity">
    <text evidence="1">Belongs to the NADH dehydrogenase family.</text>
</comment>
<dbReference type="SUPFAM" id="SSF51905">
    <property type="entry name" value="FAD/NAD(P)-binding domain"/>
    <property type="match status" value="1"/>
</dbReference>
<keyword evidence="8" id="KW-1185">Reference proteome</keyword>
<dbReference type="Pfam" id="PF07992">
    <property type="entry name" value="Pyr_redox_2"/>
    <property type="match status" value="1"/>
</dbReference>
<evidence type="ECO:0000259" key="6">
    <source>
        <dbReference type="Pfam" id="PF07992"/>
    </source>
</evidence>
<dbReference type="InterPro" id="IPR045024">
    <property type="entry name" value="NDH-2"/>
</dbReference>
<evidence type="ECO:0000313" key="7">
    <source>
        <dbReference type="EMBL" id="GAA4629959.1"/>
    </source>
</evidence>
<dbReference type="InterPro" id="IPR023753">
    <property type="entry name" value="FAD/NAD-binding_dom"/>
</dbReference>
<dbReference type="PRINTS" id="PR00411">
    <property type="entry name" value="PNDRDTASEI"/>
</dbReference>
<name>A0ABP8UHI0_9ACTN</name>
<gene>
    <name evidence="7" type="ORF">GCM10023196_053420</name>
</gene>
<dbReference type="Proteomes" id="UP001501442">
    <property type="component" value="Unassembled WGS sequence"/>
</dbReference>
<keyword evidence="4" id="KW-0560">Oxidoreductase</keyword>
<protein>
    <recommendedName>
        <fullName evidence="6">FAD/NAD(P)-binding domain-containing protein</fullName>
    </recommendedName>
</protein>
<dbReference type="InterPro" id="IPR036188">
    <property type="entry name" value="FAD/NAD-bd_sf"/>
</dbReference>
<evidence type="ECO:0000256" key="5">
    <source>
        <dbReference type="ARBA" id="ARBA00023027"/>
    </source>
</evidence>
<sequence length="443" mass="47263">MKRPRIVILGAGFAGFQAARTLSRTYGDAVEVVLVNPTDFAVYLPLLPEVAAGIVDPRHISVSITATLPGVRLVLGTVTGLDPKTATVEYIDPEARPGTLGYDRLIVAVGSVTKVLPIEGATRHSHGFKGIPEALYLRDHMIRQVELAAVADDPAERAARLTFVVVGAGYSGTEVAAAGQLLTRALIRRNPLLRGERARWLLLQLGDHVLPEMRPRMRATAERVLTRRGVEVRLGTSINRAASEGVTLTDGEFVGARTVVWTTGVRPDPVVDGFGLPTAAGGRVAVDEYMAVRDHPGIYAAGDVAAVPDLTRPGQITPMTGQHATRQGKVVARNVAASLGLHGRARPYRHRNLGFVVDLGGWKAAADPLGVPLSGVLAKAVTRGYHLWSIPANRPRILTDWVLDAVLPRLSVQLGLVRSGAVPLDTADPELPYDHSPASVTTL</sequence>
<dbReference type="PRINTS" id="PR00368">
    <property type="entry name" value="FADPNR"/>
</dbReference>
<evidence type="ECO:0000256" key="1">
    <source>
        <dbReference type="ARBA" id="ARBA00005272"/>
    </source>
</evidence>
<keyword evidence="2" id="KW-0285">Flavoprotein</keyword>
<accession>A0ABP8UHI0</accession>
<keyword evidence="5" id="KW-0520">NAD</keyword>
<dbReference type="PANTHER" id="PTHR43706:SF45">
    <property type="entry name" value="NADH DEHYDROGENASE-LIKE PROTEIN RV1812C"/>
    <property type="match status" value="1"/>
</dbReference>
<feature type="domain" description="FAD/NAD(P)-binding" evidence="6">
    <location>
        <begin position="5"/>
        <end position="328"/>
    </location>
</feature>
<comment type="caution">
    <text evidence="7">The sequence shown here is derived from an EMBL/GenBank/DDBJ whole genome shotgun (WGS) entry which is preliminary data.</text>
</comment>
<dbReference type="RefSeq" id="WP_345433740.1">
    <property type="nucleotide sequence ID" value="NZ_BAABHK010000007.1"/>
</dbReference>
<organism evidence="7 8">
    <name type="scientific">Actinoallomurus vinaceus</name>
    <dbReference type="NCBI Taxonomy" id="1080074"/>
    <lineage>
        <taxon>Bacteria</taxon>
        <taxon>Bacillati</taxon>
        <taxon>Actinomycetota</taxon>
        <taxon>Actinomycetes</taxon>
        <taxon>Streptosporangiales</taxon>
        <taxon>Thermomonosporaceae</taxon>
        <taxon>Actinoallomurus</taxon>
    </lineage>
</organism>
<reference evidence="8" key="1">
    <citation type="journal article" date="2019" name="Int. J. Syst. Evol. Microbiol.">
        <title>The Global Catalogue of Microorganisms (GCM) 10K type strain sequencing project: providing services to taxonomists for standard genome sequencing and annotation.</title>
        <authorList>
            <consortium name="The Broad Institute Genomics Platform"/>
            <consortium name="The Broad Institute Genome Sequencing Center for Infectious Disease"/>
            <person name="Wu L."/>
            <person name="Ma J."/>
        </authorList>
    </citation>
    <scope>NUCLEOTIDE SEQUENCE [LARGE SCALE GENOMIC DNA]</scope>
    <source>
        <strain evidence="8">JCM 17939</strain>
    </source>
</reference>
<evidence type="ECO:0000256" key="4">
    <source>
        <dbReference type="ARBA" id="ARBA00023002"/>
    </source>
</evidence>
<dbReference type="Gene3D" id="3.50.50.100">
    <property type="match status" value="1"/>
</dbReference>
<dbReference type="PANTHER" id="PTHR43706">
    <property type="entry name" value="NADH DEHYDROGENASE"/>
    <property type="match status" value="1"/>
</dbReference>
<proteinExistence type="inferred from homology"/>
<evidence type="ECO:0000313" key="8">
    <source>
        <dbReference type="Proteomes" id="UP001501442"/>
    </source>
</evidence>
<dbReference type="EMBL" id="BAABHK010000007">
    <property type="protein sequence ID" value="GAA4629959.1"/>
    <property type="molecule type" value="Genomic_DNA"/>
</dbReference>
<keyword evidence="3" id="KW-0274">FAD</keyword>
<evidence type="ECO:0000256" key="3">
    <source>
        <dbReference type="ARBA" id="ARBA00022827"/>
    </source>
</evidence>